<reference evidence="1 2" key="1">
    <citation type="submission" date="2019-07" db="EMBL/GenBank/DDBJ databases">
        <title>De Novo Assembly of kiwifruit Actinidia rufa.</title>
        <authorList>
            <person name="Sugita-Konishi S."/>
            <person name="Sato K."/>
            <person name="Mori E."/>
            <person name="Abe Y."/>
            <person name="Kisaki G."/>
            <person name="Hamano K."/>
            <person name="Suezawa K."/>
            <person name="Otani M."/>
            <person name="Fukuda T."/>
            <person name="Manabe T."/>
            <person name="Gomi K."/>
            <person name="Tabuchi M."/>
            <person name="Akimitsu K."/>
            <person name="Kataoka I."/>
        </authorList>
    </citation>
    <scope>NUCLEOTIDE SEQUENCE [LARGE SCALE GENOMIC DNA]</scope>
    <source>
        <strain evidence="2">cv. Fuchu</strain>
    </source>
</reference>
<dbReference type="EMBL" id="BJWL01000008">
    <property type="protein sequence ID" value="GFY92716.1"/>
    <property type="molecule type" value="Genomic_DNA"/>
</dbReference>
<accession>A0A7J0F2T6</accession>
<dbReference type="AlphaFoldDB" id="A0A7J0F2T6"/>
<dbReference type="Proteomes" id="UP000585474">
    <property type="component" value="Unassembled WGS sequence"/>
</dbReference>
<proteinExistence type="predicted"/>
<evidence type="ECO:0000313" key="2">
    <source>
        <dbReference type="Proteomes" id="UP000585474"/>
    </source>
</evidence>
<protein>
    <submittedName>
        <fullName evidence="1">Uncharacterized protein</fullName>
    </submittedName>
</protein>
<comment type="caution">
    <text evidence="1">The sequence shown here is derived from an EMBL/GenBank/DDBJ whole genome shotgun (WGS) entry which is preliminary data.</text>
</comment>
<organism evidence="1 2">
    <name type="scientific">Actinidia rufa</name>
    <dbReference type="NCBI Taxonomy" id="165716"/>
    <lineage>
        <taxon>Eukaryota</taxon>
        <taxon>Viridiplantae</taxon>
        <taxon>Streptophyta</taxon>
        <taxon>Embryophyta</taxon>
        <taxon>Tracheophyta</taxon>
        <taxon>Spermatophyta</taxon>
        <taxon>Magnoliopsida</taxon>
        <taxon>eudicotyledons</taxon>
        <taxon>Gunneridae</taxon>
        <taxon>Pentapetalae</taxon>
        <taxon>asterids</taxon>
        <taxon>Ericales</taxon>
        <taxon>Actinidiaceae</taxon>
        <taxon>Actinidia</taxon>
    </lineage>
</organism>
<gene>
    <name evidence="1" type="ORF">Acr_08g0011120</name>
</gene>
<sequence length="152" mass="17062">MARLRESLCLPELTVQLSPWLATSFRFEHTPFAFGIHQWSVLRSFTEHTFLDDTLPSLSHDLVVSVEGWLFCLCLDGLAVALWASPISLLPLSWGVFGMKPPLRSLPVYTIFVYKLGQEVHRGCLPRTMSELPSQVGEILLNPDFSSNSDDA</sequence>
<name>A0A7J0F2T6_9ERIC</name>
<keyword evidence="2" id="KW-1185">Reference proteome</keyword>
<evidence type="ECO:0000313" key="1">
    <source>
        <dbReference type="EMBL" id="GFY92716.1"/>
    </source>
</evidence>